<dbReference type="Proteomes" id="UP000054097">
    <property type="component" value="Unassembled WGS sequence"/>
</dbReference>
<name>A0A0C3AFI2_SERVB</name>
<reference evidence="2 3" key="1">
    <citation type="submission" date="2014-04" db="EMBL/GenBank/DDBJ databases">
        <authorList>
            <consortium name="DOE Joint Genome Institute"/>
            <person name="Kuo A."/>
            <person name="Zuccaro A."/>
            <person name="Kohler A."/>
            <person name="Nagy L.G."/>
            <person name="Floudas D."/>
            <person name="Copeland A."/>
            <person name="Barry K.W."/>
            <person name="Cichocki N."/>
            <person name="Veneault-Fourrey C."/>
            <person name="LaButti K."/>
            <person name="Lindquist E.A."/>
            <person name="Lipzen A."/>
            <person name="Lundell T."/>
            <person name="Morin E."/>
            <person name="Murat C."/>
            <person name="Sun H."/>
            <person name="Tunlid A."/>
            <person name="Henrissat B."/>
            <person name="Grigoriev I.V."/>
            <person name="Hibbett D.S."/>
            <person name="Martin F."/>
            <person name="Nordberg H.P."/>
            <person name="Cantor M.N."/>
            <person name="Hua S.X."/>
        </authorList>
    </citation>
    <scope>NUCLEOTIDE SEQUENCE [LARGE SCALE GENOMIC DNA]</scope>
    <source>
        <strain evidence="2 3">MAFF 305830</strain>
    </source>
</reference>
<evidence type="ECO:0000256" key="1">
    <source>
        <dbReference type="SAM" id="MobiDB-lite"/>
    </source>
</evidence>
<organism evidence="2 3">
    <name type="scientific">Serendipita vermifera MAFF 305830</name>
    <dbReference type="NCBI Taxonomy" id="933852"/>
    <lineage>
        <taxon>Eukaryota</taxon>
        <taxon>Fungi</taxon>
        <taxon>Dikarya</taxon>
        <taxon>Basidiomycota</taxon>
        <taxon>Agaricomycotina</taxon>
        <taxon>Agaricomycetes</taxon>
        <taxon>Sebacinales</taxon>
        <taxon>Serendipitaceae</taxon>
        <taxon>Serendipita</taxon>
    </lineage>
</organism>
<dbReference type="HOGENOM" id="CLU_2456183_0_0_1"/>
<protein>
    <submittedName>
        <fullName evidence="2">Uncharacterized protein</fullName>
    </submittedName>
</protein>
<keyword evidence="3" id="KW-1185">Reference proteome</keyword>
<feature type="region of interest" description="Disordered" evidence="1">
    <location>
        <begin position="1"/>
        <end position="27"/>
    </location>
</feature>
<reference evidence="3" key="2">
    <citation type="submission" date="2015-01" db="EMBL/GenBank/DDBJ databases">
        <title>Evolutionary Origins and Diversification of the Mycorrhizal Mutualists.</title>
        <authorList>
            <consortium name="DOE Joint Genome Institute"/>
            <consortium name="Mycorrhizal Genomics Consortium"/>
            <person name="Kohler A."/>
            <person name="Kuo A."/>
            <person name="Nagy L.G."/>
            <person name="Floudas D."/>
            <person name="Copeland A."/>
            <person name="Barry K.W."/>
            <person name="Cichocki N."/>
            <person name="Veneault-Fourrey C."/>
            <person name="LaButti K."/>
            <person name="Lindquist E.A."/>
            <person name="Lipzen A."/>
            <person name="Lundell T."/>
            <person name="Morin E."/>
            <person name="Murat C."/>
            <person name="Riley R."/>
            <person name="Ohm R."/>
            <person name="Sun H."/>
            <person name="Tunlid A."/>
            <person name="Henrissat B."/>
            <person name="Grigoriev I.V."/>
            <person name="Hibbett D.S."/>
            <person name="Martin F."/>
        </authorList>
    </citation>
    <scope>NUCLEOTIDE SEQUENCE [LARGE SCALE GENOMIC DNA]</scope>
    <source>
        <strain evidence="3">MAFF 305830</strain>
    </source>
</reference>
<evidence type="ECO:0000313" key="2">
    <source>
        <dbReference type="EMBL" id="KIM23420.1"/>
    </source>
</evidence>
<dbReference type="AlphaFoldDB" id="A0A0C3AFI2"/>
<dbReference type="EMBL" id="KN824337">
    <property type="protein sequence ID" value="KIM23420.1"/>
    <property type="molecule type" value="Genomic_DNA"/>
</dbReference>
<sequence>MDGILNDGSDGTSERPYSIGSVDKKEGDSTTAFLCPNLSALALTFHWPISELISLRNWAKALAESRMYIGVELAVYGSWVGEGTFMPLA</sequence>
<proteinExistence type="predicted"/>
<gene>
    <name evidence="2" type="ORF">M408DRAFT_263230</name>
</gene>
<evidence type="ECO:0000313" key="3">
    <source>
        <dbReference type="Proteomes" id="UP000054097"/>
    </source>
</evidence>
<accession>A0A0C3AFI2</accession>